<evidence type="ECO:0000256" key="1">
    <source>
        <dbReference type="SAM" id="Coils"/>
    </source>
</evidence>
<dbReference type="EMBL" id="CABITT030000005">
    <property type="protein sequence ID" value="VVB05460.1"/>
    <property type="molecule type" value="Genomic_DNA"/>
</dbReference>
<evidence type="ECO:0000256" key="2">
    <source>
        <dbReference type="SAM" id="MobiDB-lite"/>
    </source>
</evidence>
<accession>A0A565BVV4</accession>
<sequence length="686" mass="75514">MANQDNLDHRSIDSDSQDPTSMTIEFLRARLLAERAVSKSARAKLDGLSDKVAELEEQLKIVSLQRKKAEQATADVLAILEENGFTDFSDAYDSSSDHECYSQINSVSGKSLSWKGRRREPGSSDKIKESLNRRQRRFDSAYFSSSRHRQGRSCRQIKRSESRTVSEDYKRDGNPVDLKENGVCTEVLPNTSEEASRTVADVTVVNNVKGDESLQKLSYSNVLEKRNSMDINLESALQNRARVIGSFEDMEETQKEWEKKFTENKSSALDLCDIGNHSDVTDECNGEKAQAQLQDSTVVPSLRDTRSLGANEVEFRGPFETLSHASPDHSVTPPDKCCKSCCSKSVEQDASGEKGKHISESPKSEPSHPQSFREHPSSTIRSPPVTRPNSRGGSFCSNATTTIQKVDYPLLPVPKEKSDTCDTVLTALKQAKLSLQEKVSSLRITKPEYLSESSYPSTPGSYMNTYALPIEPAFGTKSSLPASSVGAMVDFPVGCAELFRVPTDFSPDASMRNSFLPSSSQKALVSHIPEQDITMLPKDQHFSKTSTKNLLNAGFDSQLLDTSPPLSVDGRLLTTPYICGPKLWAGFRADGQPVVDTQESRLYKGTPSVISSAISGGTSGFEGNQASTFSFNSDRQVSAYTPMTPIQSLYPDSVMRSREMYSTPYYTRPIGLPPTGGSDDGLYRQV</sequence>
<feature type="compositionally biased region" description="Basic residues" evidence="2">
    <location>
        <begin position="146"/>
        <end position="157"/>
    </location>
</feature>
<organism evidence="3 4">
    <name type="scientific">Arabis nemorensis</name>
    <dbReference type="NCBI Taxonomy" id="586526"/>
    <lineage>
        <taxon>Eukaryota</taxon>
        <taxon>Viridiplantae</taxon>
        <taxon>Streptophyta</taxon>
        <taxon>Embryophyta</taxon>
        <taxon>Tracheophyta</taxon>
        <taxon>Spermatophyta</taxon>
        <taxon>Magnoliopsida</taxon>
        <taxon>eudicotyledons</taxon>
        <taxon>Gunneridae</taxon>
        <taxon>Pentapetalae</taxon>
        <taxon>rosids</taxon>
        <taxon>malvids</taxon>
        <taxon>Brassicales</taxon>
        <taxon>Brassicaceae</taxon>
        <taxon>Arabideae</taxon>
        <taxon>Arabis</taxon>
    </lineage>
</organism>
<gene>
    <name evidence="3" type="ORF">ANE_LOCUS15904</name>
</gene>
<evidence type="ECO:0000313" key="4">
    <source>
        <dbReference type="Proteomes" id="UP000489600"/>
    </source>
</evidence>
<reference evidence="3" key="1">
    <citation type="submission" date="2019-07" db="EMBL/GenBank/DDBJ databases">
        <authorList>
            <person name="Dittberner H."/>
        </authorList>
    </citation>
    <scope>NUCLEOTIDE SEQUENCE [LARGE SCALE GENOMIC DNA]</scope>
</reference>
<feature type="region of interest" description="Disordered" evidence="2">
    <location>
        <begin position="350"/>
        <end position="396"/>
    </location>
</feature>
<feature type="region of interest" description="Disordered" evidence="2">
    <location>
        <begin position="141"/>
        <end position="180"/>
    </location>
</feature>
<dbReference type="PANTHER" id="PTHR33701">
    <property type="entry name" value="TRANSMEMBRANE PROTEIN"/>
    <property type="match status" value="1"/>
</dbReference>
<keyword evidence="4" id="KW-1185">Reference proteome</keyword>
<feature type="compositionally biased region" description="Polar residues" evidence="2">
    <location>
        <begin position="377"/>
        <end position="396"/>
    </location>
</feature>
<keyword evidence="1" id="KW-0175">Coiled coil</keyword>
<dbReference type="OrthoDB" id="1939754at2759"/>
<evidence type="ECO:0000313" key="3">
    <source>
        <dbReference type="EMBL" id="VVB05460.1"/>
    </source>
</evidence>
<feature type="compositionally biased region" description="Basic and acidic residues" evidence="2">
    <location>
        <begin position="158"/>
        <end position="180"/>
    </location>
</feature>
<proteinExistence type="predicted"/>
<dbReference type="AlphaFoldDB" id="A0A565BVV4"/>
<dbReference type="Proteomes" id="UP000489600">
    <property type="component" value="Unassembled WGS sequence"/>
</dbReference>
<comment type="caution">
    <text evidence="3">The sequence shown here is derived from an EMBL/GenBank/DDBJ whole genome shotgun (WGS) entry which is preliminary data.</text>
</comment>
<protein>
    <submittedName>
        <fullName evidence="3">Uncharacterized protein</fullName>
    </submittedName>
</protein>
<name>A0A565BVV4_9BRAS</name>
<dbReference type="PANTHER" id="PTHR33701:SF3">
    <property type="entry name" value="TRANSCRIPTIONAL REGULATOR ATRX"/>
    <property type="match status" value="1"/>
</dbReference>
<feature type="compositionally biased region" description="Basic and acidic residues" evidence="2">
    <location>
        <begin position="351"/>
        <end position="376"/>
    </location>
</feature>
<feature type="coiled-coil region" evidence="1">
    <location>
        <begin position="38"/>
        <end position="72"/>
    </location>
</feature>